<feature type="domain" description="EF-hand" evidence="3">
    <location>
        <begin position="1032"/>
        <end position="1067"/>
    </location>
</feature>
<evidence type="ECO:0000256" key="2">
    <source>
        <dbReference type="SAM" id="MobiDB-lite"/>
    </source>
</evidence>
<evidence type="ECO:0000256" key="1">
    <source>
        <dbReference type="ARBA" id="ARBA00022837"/>
    </source>
</evidence>
<reference evidence="5" key="1">
    <citation type="submission" date="2014-09" db="EMBL/GenBank/DDBJ databases">
        <authorList>
            <person name="Sharma Rahul"/>
            <person name="Thines Marco"/>
        </authorList>
    </citation>
    <scope>NUCLEOTIDE SEQUENCE [LARGE SCALE GENOMIC DNA]</scope>
</reference>
<evidence type="ECO:0000259" key="3">
    <source>
        <dbReference type="PROSITE" id="PS50222"/>
    </source>
</evidence>
<dbReference type="PROSITE" id="PS00018">
    <property type="entry name" value="EF_HAND_1"/>
    <property type="match status" value="1"/>
</dbReference>
<dbReference type="OMA" id="CHRQIMR"/>
<dbReference type="PROSITE" id="PS50222">
    <property type="entry name" value="EF_HAND_2"/>
    <property type="match status" value="1"/>
</dbReference>
<dbReference type="STRING" id="4781.A0A0P1AVU1"/>
<evidence type="ECO:0000313" key="5">
    <source>
        <dbReference type="Proteomes" id="UP000054928"/>
    </source>
</evidence>
<evidence type="ECO:0000313" key="4">
    <source>
        <dbReference type="EMBL" id="CEG45192.1"/>
    </source>
</evidence>
<dbReference type="Proteomes" id="UP000054928">
    <property type="component" value="Unassembled WGS sequence"/>
</dbReference>
<keyword evidence="1" id="KW-0106">Calcium</keyword>
<dbReference type="RefSeq" id="XP_024581561.1">
    <property type="nucleotide sequence ID" value="XM_024715910.1"/>
</dbReference>
<name>A0A0P1AVU1_PLAHL</name>
<dbReference type="InterPro" id="IPR011992">
    <property type="entry name" value="EF-hand-dom_pair"/>
</dbReference>
<dbReference type="PANTHER" id="PTHR34894:SF5">
    <property type="entry name" value="EF-HAND DOMAIN-CONTAINING PROTEIN"/>
    <property type="match status" value="1"/>
</dbReference>
<keyword evidence="5" id="KW-1185">Reference proteome</keyword>
<sequence>MSPRHVKLQRMIPTLPYTIANPLRDQVSTNFRHELFYFHQLLQDAIKTENIDSQRSVNHLKNSRILDLLTSDRGDAILNEFFIRCQRAGKDDGFVVRNTEDDGAILWDVFETLFSHVPLIISEVEFGVASSPKAFCRYTDSLNSLRDLLLVLLFKRPLEDKNDLIDGDSDNDSTCGLQSSFGLGFGLDFHDRTLNLTPRNPKQSLTSSNSKRSIPMYIYCQQLERELETLRRQNVQSLDHDLGDVGLMDDTTVTLLLGFYALPHKERLAMFCQIASQANEQDAIAILHMFLDNCTSSNLLQIWENLRQSPDIMRRFRESKCQTDPENLEAMDISTMNTERKGVASEYKSINEGKFTFDWKLQGEENKLGRPPSSSEDVSDITEVSDFEIHGGDDLKARSDQDLKGIRERDRLSMSSASDLPLETQSKKRSSFYQTDQQQRSSKASINREDIPLLEVLHHDLTEVTNMKVKPDEHVMRAVQQLLERLDGKGTHDSNDEDHLRLVPASVQSQHILQQTTIKSPRASMSTALSNEQQFLLMLDQLKSLLLVLTDVHIHKMSTETITGAYRRMQVLSKLFAVLMDKSFGAAGAEPISGSTVNDFEKAQIVTGSPHVVNSVTSDSQFVTSNETMREDVEAMSQLLVKLSKFVRSLAPLVDNKELAPSSVSSSDDVLMIMDLATKLEQAGTLVDVPVILNGSGGGIRRLSLAADRELPVLLAVQSLARSSNFDLVSQKITSAVDDKLKCARLAVTKDDDEEEDEFVGMEGDEVMMRIVSNVQCTTKETRTQECQDQIYIQSEASFSESDDAIAQALRINKGDLSSNNKNGASLRGGKLFSVDILLRFVNQLYRDNYEGMASMQQYGHRRMEFGEFVYYWHIRKYGLKALAQRHLLKLIQSLRKHEKKVFQCQLCLRFLGAQISFSYSIVHLNRFPVTICRFHELKFVLGLLSRWSLGTFSGTSKHRVELSKRQFKIRISSAILSVQEALRERFGIYSRRLDALAERIRAKACSDDGEFIRESDLLTLCIEEFESQRALIEKVLGAVYQAGDVNGDGSLEFDEFASVVTHLSPTVDDRFIQKIFEAAHDVTKPPRISFTRFLDVVLLERVLCPTSSSAASTGIVRAKNATVAAGASASSASLVASSSALGSYRTVHQDEQEEAYQLELLCETWTHDREAVTQVLQSSITHLPTAKSLSFRVAFLDQLLDRRVDAKTAWLCHRQIMREIARYQHLDVDQIAGLRQKDQQFKKAVRAIQNAQRISALFSHNSTPVGDESDVEGGDTNLSYSAAVQLSLDTQEMRTPDNADVIALENELRDTFLERADEGTIDDYMAALQRLRLVSVNQELESQSNEEIVQINQSILLDRHENSYSLTDEYERFDKDR</sequence>
<dbReference type="OrthoDB" id="163938at2759"/>
<feature type="compositionally biased region" description="Basic and acidic residues" evidence="2">
    <location>
        <begin position="390"/>
        <end position="412"/>
    </location>
</feature>
<proteinExistence type="predicted"/>
<dbReference type="InterPro" id="IPR002048">
    <property type="entry name" value="EF_hand_dom"/>
</dbReference>
<feature type="region of interest" description="Disordered" evidence="2">
    <location>
        <begin position="390"/>
        <end position="447"/>
    </location>
</feature>
<dbReference type="SUPFAM" id="SSF47473">
    <property type="entry name" value="EF-hand"/>
    <property type="match status" value="1"/>
</dbReference>
<protein>
    <submittedName>
        <fullName evidence="4">EF-hand domain pair</fullName>
    </submittedName>
</protein>
<organism evidence="4 5">
    <name type="scientific">Plasmopara halstedii</name>
    <name type="common">Downy mildew of sunflower</name>
    <dbReference type="NCBI Taxonomy" id="4781"/>
    <lineage>
        <taxon>Eukaryota</taxon>
        <taxon>Sar</taxon>
        <taxon>Stramenopiles</taxon>
        <taxon>Oomycota</taxon>
        <taxon>Peronosporomycetes</taxon>
        <taxon>Peronosporales</taxon>
        <taxon>Peronosporaceae</taxon>
        <taxon>Plasmopara</taxon>
    </lineage>
</organism>
<accession>A0A0P1AVU1</accession>
<dbReference type="Gene3D" id="1.10.238.10">
    <property type="entry name" value="EF-hand"/>
    <property type="match status" value="1"/>
</dbReference>
<feature type="compositionally biased region" description="Polar residues" evidence="2">
    <location>
        <begin position="431"/>
        <end position="445"/>
    </location>
</feature>
<dbReference type="EMBL" id="CCYD01001551">
    <property type="protein sequence ID" value="CEG45192.1"/>
    <property type="molecule type" value="Genomic_DNA"/>
</dbReference>
<dbReference type="PANTHER" id="PTHR34894">
    <property type="entry name" value="SAM-DEPENDENT METHYLTRANSFERASE RSMI, CONSERVED SITE"/>
    <property type="match status" value="1"/>
</dbReference>
<dbReference type="GO" id="GO:0005509">
    <property type="term" value="F:calcium ion binding"/>
    <property type="evidence" value="ECO:0007669"/>
    <property type="project" value="InterPro"/>
</dbReference>
<dbReference type="GeneID" id="36396562"/>
<dbReference type="InterPro" id="IPR018247">
    <property type="entry name" value="EF_Hand_1_Ca_BS"/>
</dbReference>